<dbReference type="Proteomes" id="UP001515500">
    <property type="component" value="Chromosome 17"/>
</dbReference>
<dbReference type="PANTHER" id="PTHR31589">
    <property type="entry name" value="PROTEIN, PUTATIVE (DUF239)-RELATED-RELATED"/>
    <property type="match status" value="1"/>
</dbReference>
<organism evidence="3 4">
    <name type="scientific">Dioscorea cayennensis subsp. rotundata</name>
    <name type="common">White Guinea yam</name>
    <name type="synonym">Dioscorea rotundata</name>
    <dbReference type="NCBI Taxonomy" id="55577"/>
    <lineage>
        <taxon>Eukaryota</taxon>
        <taxon>Viridiplantae</taxon>
        <taxon>Streptophyta</taxon>
        <taxon>Embryophyta</taxon>
        <taxon>Tracheophyta</taxon>
        <taxon>Spermatophyta</taxon>
        <taxon>Magnoliopsida</taxon>
        <taxon>Liliopsida</taxon>
        <taxon>Dioscoreales</taxon>
        <taxon>Dioscoreaceae</taxon>
        <taxon>Dioscorea</taxon>
    </lineage>
</organism>
<feature type="signal peptide" evidence="1">
    <location>
        <begin position="1"/>
        <end position="19"/>
    </location>
</feature>
<dbReference type="AlphaFoldDB" id="A0AB40CZ97"/>
<sequence length="552" mass="61848">MMKMMLIFVCLLFPSFVLSSEHNLTIDEDFEIEKQLKLLNKPAIKTIVENGDIFDCVDINKQPALDHPSLRDHQIQVDPKLNGDKNPRLMAGWTDPKSTNWWFVYGPNQKIVGYWPGKIFTTLIQYATRVEFGGIVGYRGDAAMDVVLPPMGSGHCPEEGFGFSARNNLTVNEEDLELERQLKLLNKPAIKTIVENGDIFDCVDIYKQPAFDHPSLKDHKLQLRPRAYPEGLFDNISSSSSRRTQTVNIGLKNGGCPKGTVPIKRVTKDDLLRMRTSSLKPYSSSKAQDVDNVNRKWAIYHTPYASDERKRHQYFGGAALINIYALPQLTSTQFSSSLIWVVNDESNCQSNHIAVGWTVSPQTYGDKNTRLLTSWTADNHEKTGCIDMRCPGFVQVSQIVTLGGAYNPVSVYNGTQRSIEIYIFRDPMTLNWWFAYGQNRTLVGYWPSKIFTGLSDHASRLDFGGTVGNLQSDDMPPMGSGHLPKEGLGKACHFIQVRHLNSDNQFIDLSADDVSPKLTSSTCCYDLGPYDQSGTNYANMFYFGGPGGSQNC</sequence>
<evidence type="ECO:0000313" key="3">
    <source>
        <dbReference type="Proteomes" id="UP001515500"/>
    </source>
</evidence>
<dbReference type="Pfam" id="PF14365">
    <property type="entry name" value="Neprosin_AP"/>
    <property type="match status" value="2"/>
</dbReference>
<reference evidence="4" key="1">
    <citation type="submission" date="2025-08" db="UniProtKB">
        <authorList>
            <consortium name="RefSeq"/>
        </authorList>
    </citation>
    <scope>IDENTIFICATION</scope>
</reference>
<feature type="chain" id="PRO_5044342918" evidence="1">
    <location>
        <begin position="20"/>
        <end position="552"/>
    </location>
</feature>
<evidence type="ECO:0000259" key="2">
    <source>
        <dbReference type="PROSITE" id="PS52045"/>
    </source>
</evidence>
<keyword evidence="1" id="KW-0732">Signal</keyword>
<keyword evidence="3" id="KW-1185">Reference proteome</keyword>
<dbReference type="InterPro" id="IPR004314">
    <property type="entry name" value="Neprosin"/>
</dbReference>
<dbReference type="Pfam" id="PF03080">
    <property type="entry name" value="Neprosin"/>
    <property type="match status" value="1"/>
</dbReference>
<gene>
    <name evidence="4" type="primary">LOC120281014</name>
</gene>
<evidence type="ECO:0000313" key="4">
    <source>
        <dbReference type="RefSeq" id="XP_039143900.1"/>
    </source>
</evidence>
<proteinExistence type="predicted"/>
<dbReference type="Gene3D" id="3.90.1320.10">
    <property type="entry name" value="Outer-capsid protein sigma 3, large lobe"/>
    <property type="match status" value="1"/>
</dbReference>
<dbReference type="RefSeq" id="XP_039143900.1">
    <property type="nucleotide sequence ID" value="XM_039287966.1"/>
</dbReference>
<evidence type="ECO:0000256" key="1">
    <source>
        <dbReference type="SAM" id="SignalP"/>
    </source>
</evidence>
<protein>
    <submittedName>
        <fullName evidence="4">Uncharacterized protein LOC120281014</fullName>
    </submittedName>
</protein>
<dbReference type="GeneID" id="120281014"/>
<dbReference type="PANTHER" id="PTHR31589:SF235">
    <property type="entry name" value="PROTEIN, PUTATIVE (DUF239)-RELATED"/>
    <property type="match status" value="1"/>
</dbReference>
<dbReference type="InterPro" id="IPR053168">
    <property type="entry name" value="Glutamic_endopeptidase"/>
</dbReference>
<name>A0AB40CZ97_DIOCR</name>
<dbReference type="InterPro" id="IPR025521">
    <property type="entry name" value="Neprosin_propep"/>
</dbReference>
<feature type="domain" description="Neprosin PEP catalytic" evidence="2">
    <location>
        <begin position="1"/>
        <end position="229"/>
    </location>
</feature>
<dbReference type="PROSITE" id="PS52045">
    <property type="entry name" value="NEPROSIN_PEP_CD"/>
    <property type="match status" value="2"/>
</dbReference>
<accession>A0AB40CZ97</accession>
<feature type="domain" description="Neprosin PEP catalytic" evidence="2">
    <location>
        <begin position="292"/>
        <end position="552"/>
    </location>
</feature>